<keyword evidence="2" id="KW-1185">Reference proteome</keyword>
<evidence type="ECO:0000313" key="2">
    <source>
        <dbReference type="Proteomes" id="UP001497472"/>
    </source>
</evidence>
<sequence>MSMPEDRLITQMVIPVSKESYFNTKWESKEKPLCAYDMLYHPPDYNPKSARSDRQEPKIIKRNIWDQATLQELHKIVPSTSHFQLGRPTIKIKDVPTKQFVRIQVKNENPHMRIDGVLQWAVLLSDGKPSLCDQ</sequence>
<evidence type="ECO:0000313" key="1">
    <source>
        <dbReference type="EMBL" id="CAK1541657.1"/>
    </source>
</evidence>
<dbReference type="Pfam" id="PF15074">
    <property type="entry name" value="CFAP90"/>
    <property type="match status" value="1"/>
</dbReference>
<comment type="caution">
    <text evidence="1">The sequence shown here is derived from an EMBL/GenBank/DDBJ whole genome shotgun (WGS) entry which is preliminary data.</text>
</comment>
<reference evidence="1 2" key="1">
    <citation type="submission" date="2023-11" db="EMBL/GenBank/DDBJ databases">
        <authorList>
            <person name="Okamura Y."/>
        </authorList>
    </citation>
    <scope>NUCLEOTIDE SEQUENCE [LARGE SCALE GENOMIC DNA]</scope>
</reference>
<protein>
    <submittedName>
        <fullName evidence="1">Uncharacterized protein</fullName>
    </submittedName>
</protein>
<dbReference type="AlphaFoldDB" id="A0AAV1IXL8"/>
<dbReference type="EMBL" id="CAVLEF010000002">
    <property type="protein sequence ID" value="CAK1541657.1"/>
    <property type="molecule type" value="Genomic_DNA"/>
</dbReference>
<gene>
    <name evidence="1" type="ORF">LNINA_LOCUS1621</name>
</gene>
<dbReference type="Proteomes" id="UP001497472">
    <property type="component" value="Unassembled WGS sequence"/>
</dbReference>
<dbReference type="InterPro" id="IPR027901">
    <property type="entry name" value="CFAP90"/>
</dbReference>
<name>A0AAV1IXL8_9NEOP</name>
<accession>A0AAV1IXL8</accession>
<proteinExistence type="predicted"/>
<organism evidence="1 2">
    <name type="scientific">Leptosia nina</name>
    <dbReference type="NCBI Taxonomy" id="320188"/>
    <lineage>
        <taxon>Eukaryota</taxon>
        <taxon>Metazoa</taxon>
        <taxon>Ecdysozoa</taxon>
        <taxon>Arthropoda</taxon>
        <taxon>Hexapoda</taxon>
        <taxon>Insecta</taxon>
        <taxon>Pterygota</taxon>
        <taxon>Neoptera</taxon>
        <taxon>Endopterygota</taxon>
        <taxon>Lepidoptera</taxon>
        <taxon>Glossata</taxon>
        <taxon>Ditrysia</taxon>
        <taxon>Papilionoidea</taxon>
        <taxon>Pieridae</taxon>
        <taxon>Pierinae</taxon>
        <taxon>Leptosia</taxon>
    </lineage>
</organism>